<evidence type="ECO:0000256" key="1">
    <source>
        <dbReference type="ARBA" id="ARBA00004196"/>
    </source>
</evidence>
<evidence type="ECO:0000256" key="2">
    <source>
        <dbReference type="ARBA" id="ARBA00022448"/>
    </source>
</evidence>
<dbReference type="PANTHER" id="PTHR42953">
    <property type="entry name" value="HIGH-AFFINITY ZINC UPTAKE SYSTEM PROTEIN ZNUA-RELATED"/>
    <property type="match status" value="1"/>
</dbReference>
<evidence type="ECO:0000313" key="7">
    <source>
        <dbReference type="Proteomes" id="UP000658514"/>
    </source>
</evidence>
<dbReference type="RefSeq" id="WP_190544092.1">
    <property type="nucleotide sequence ID" value="NZ_CAWPNO010000058.1"/>
</dbReference>
<dbReference type="PRINTS" id="PR00691">
    <property type="entry name" value="ADHESINB"/>
</dbReference>
<accession>A0ABR8ABD7</accession>
<name>A0ABR8ABD7_9CYAN</name>
<dbReference type="PROSITE" id="PS51257">
    <property type="entry name" value="PROKAR_LIPOPROTEIN"/>
    <property type="match status" value="1"/>
</dbReference>
<keyword evidence="7" id="KW-1185">Reference proteome</keyword>
<comment type="similarity">
    <text evidence="5">Belongs to the bacterial solute-binding protein 9 family.</text>
</comment>
<dbReference type="Proteomes" id="UP000658514">
    <property type="component" value="Unassembled WGS sequence"/>
</dbReference>
<dbReference type="EMBL" id="JACJQH010000026">
    <property type="protein sequence ID" value="MBD2197292.1"/>
    <property type="molecule type" value="Genomic_DNA"/>
</dbReference>
<dbReference type="InterPro" id="IPR006127">
    <property type="entry name" value="ZnuA-like"/>
</dbReference>
<comment type="subcellular location">
    <subcellularLocation>
        <location evidence="1">Cell envelope</location>
    </subcellularLocation>
</comment>
<evidence type="ECO:0000256" key="4">
    <source>
        <dbReference type="ARBA" id="ARBA00022729"/>
    </source>
</evidence>
<gene>
    <name evidence="6" type="ORF">H6G24_17585</name>
</gene>
<dbReference type="Pfam" id="PF01297">
    <property type="entry name" value="ZnuA"/>
    <property type="match status" value="1"/>
</dbReference>
<evidence type="ECO:0000313" key="6">
    <source>
        <dbReference type="EMBL" id="MBD2197292.1"/>
    </source>
</evidence>
<sequence>MLENRQNQGLMVLAITFSLLGCEATPTTTQQTKPVDSAASIATANPATAASEVPLVVATNTILCDLTKQIAATTVNLQCLIQPGSDPHVYQAKPGDRKAIEQAKLILYGGYDFEPELIKLIKATSNPATKVAVNELAVPNPQKFAEDGKTVTDPHVWHNAQNGVAIAKVIGDSLSKLKPENANLYSENTQKVTNEISKIDTWIKSEVATIPPKNRKLVTTHDALGYYAQAYGIPVEQALGGISTEAAPTAARVSALVKDIQKTGVPTIFAEVTNDAKLITAVAKNANVKVSDRELYADSLGEAGSDADTYQKMLIANTQSIVEGLGGKYTPFGTSN</sequence>
<proteinExistence type="inferred from homology"/>
<dbReference type="SUPFAM" id="SSF53807">
    <property type="entry name" value="Helical backbone' metal receptor"/>
    <property type="match status" value="1"/>
</dbReference>
<evidence type="ECO:0000256" key="3">
    <source>
        <dbReference type="ARBA" id="ARBA00022723"/>
    </source>
</evidence>
<reference evidence="6 7" key="1">
    <citation type="journal article" date="2020" name="ISME J.">
        <title>Comparative genomics reveals insights into cyanobacterial evolution and habitat adaptation.</title>
        <authorList>
            <person name="Chen M.Y."/>
            <person name="Teng W.K."/>
            <person name="Zhao L."/>
            <person name="Hu C.X."/>
            <person name="Zhou Y.K."/>
            <person name="Han B.P."/>
            <person name="Song L.R."/>
            <person name="Shu W.S."/>
        </authorList>
    </citation>
    <scope>NUCLEOTIDE SEQUENCE [LARGE SCALE GENOMIC DNA]</scope>
    <source>
        <strain evidence="6 7">FACHB-288</strain>
    </source>
</reference>
<organism evidence="6 7">
    <name type="scientific">Calothrix parietina FACHB-288</name>
    <dbReference type="NCBI Taxonomy" id="2692896"/>
    <lineage>
        <taxon>Bacteria</taxon>
        <taxon>Bacillati</taxon>
        <taxon>Cyanobacteriota</taxon>
        <taxon>Cyanophyceae</taxon>
        <taxon>Nostocales</taxon>
        <taxon>Calotrichaceae</taxon>
        <taxon>Calothrix</taxon>
    </lineage>
</organism>
<dbReference type="Gene3D" id="3.40.50.1980">
    <property type="entry name" value="Nitrogenase molybdenum iron protein domain"/>
    <property type="match status" value="2"/>
</dbReference>
<dbReference type="InterPro" id="IPR006128">
    <property type="entry name" value="Lipoprotein_PsaA-like"/>
</dbReference>
<dbReference type="PRINTS" id="PR00690">
    <property type="entry name" value="ADHESNFAMILY"/>
</dbReference>
<comment type="caution">
    <text evidence="6">The sequence shown here is derived from an EMBL/GenBank/DDBJ whole genome shotgun (WGS) entry which is preliminary data.</text>
</comment>
<evidence type="ECO:0000256" key="5">
    <source>
        <dbReference type="RuleBase" id="RU003512"/>
    </source>
</evidence>
<protein>
    <submittedName>
        <fullName evidence="6">Zinc ABC transporter substrate-binding protein</fullName>
    </submittedName>
</protein>
<dbReference type="InterPro" id="IPR006129">
    <property type="entry name" value="AdhesinB"/>
</dbReference>
<dbReference type="InterPro" id="IPR050492">
    <property type="entry name" value="Bact_metal-bind_prot9"/>
</dbReference>
<keyword evidence="2 5" id="KW-0813">Transport</keyword>
<keyword evidence="3" id="KW-0479">Metal-binding</keyword>
<keyword evidence="4" id="KW-0732">Signal</keyword>
<dbReference type="PANTHER" id="PTHR42953:SF1">
    <property type="entry name" value="METAL-BINDING PROTEIN HI_0362-RELATED"/>
    <property type="match status" value="1"/>
</dbReference>